<dbReference type="EMBL" id="GECZ01026182">
    <property type="protein sequence ID" value="JAS43587.1"/>
    <property type="molecule type" value="Transcribed_RNA"/>
</dbReference>
<organism evidence="1">
    <name type="scientific">Cuerna arida</name>
    <dbReference type="NCBI Taxonomy" id="1464854"/>
    <lineage>
        <taxon>Eukaryota</taxon>
        <taxon>Metazoa</taxon>
        <taxon>Ecdysozoa</taxon>
        <taxon>Arthropoda</taxon>
        <taxon>Hexapoda</taxon>
        <taxon>Insecta</taxon>
        <taxon>Pterygota</taxon>
        <taxon>Neoptera</taxon>
        <taxon>Paraneoptera</taxon>
        <taxon>Hemiptera</taxon>
        <taxon>Auchenorrhyncha</taxon>
        <taxon>Membracoidea</taxon>
        <taxon>Cicadellidae</taxon>
        <taxon>Cicadellinae</taxon>
        <taxon>Proconiini</taxon>
        <taxon>Cuerna</taxon>
    </lineage>
</organism>
<proteinExistence type="predicted"/>
<name>A0A1B6F073_9HEMI</name>
<protein>
    <submittedName>
        <fullName evidence="1">Uncharacterized protein</fullName>
    </submittedName>
</protein>
<sequence length="117" mass="13606">MQSVLRPSQTRKLNSSFIILQIFLFTSRFSPEKNEDIEQYLTKKEGNYVVEKLNSKRPDLYSSFQVGIPSQHLNEIYSPLFWPYNLYVSKFINKKPSPNIVTLPTSNHGQHLNLESA</sequence>
<dbReference type="AlphaFoldDB" id="A0A1B6F073"/>
<evidence type="ECO:0000313" key="1">
    <source>
        <dbReference type="EMBL" id="JAS43587.1"/>
    </source>
</evidence>
<accession>A0A1B6F073</accession>
<gene>
    <name evidence="1" type="ORF">g.9638</name>
</gene>
<reference evidence="1" key="1">
    <citation type="submission" date="2015-11" db="EMBL/GenBank/DDBJ databases">
        <title>De novo transcriptome assembly of four potential Pierce s Disease insect vectors from Arizona vineyards.</title>
        <authorList>
            <person name="Tassone E.E."/>
        </authorList>
    </citation>
    <scope>NUCLEOTIDE SEQUENCE</scope>
</reference>